<dbReference type="KEGG" id="blq:L21SP5_03738"/>
<accession>A0A0S2I507</accession>
<sequence length="63" mass="7825">MLQHQKHILKALQNEPVLFLKEVQKSFQWLSDQEIEYLKSWLKTQYPELYKKRIKYLFIMNPT</sequence>
<protein>
    <submittedName>
        <fullName evidence="1">Uncharacterized protein</fullName>
    </submittedName>
</protein>
<name>A0A0S2I507_9BACT</name>
<organism evidence="1 2">
    <name type="scientific">Salinivirga cyanobacteriivorans</name>
    <dbReference type="NCBI Taxonomy" id="1307839"/>
    <lineage>
        <taxon>Bacteria</taxon>
        <taxon>Pseudomonadati</taxon>
        <taxon>Bacteroidota</taxon>
        <taxon>Bacteroidia</taxon>
        <taxon>Bacteroidales</taxon>
        <taxon>Salinivirgaceae</taxon>
        <taxon>Salinivirga</taxon>
    </lineage>
</organism>
<keyword evidence="2" id="KW-1185">Reference proteome</keyword>
<evidence type="ECO:0000313" key="1">
    <source>
        <dbReference type="EMBL" id="ALO17335.1"/>
    </source>
</evidence>
<evidence type="ECO:0000313" key="2">
    <source>
        <dbReference type="Proteomes" id="UP000064893"/>
    </source>
</evidence>
<reference evidence="1 2" key="1">
    <citation type="submission" date="2015-11" db="EMBL/GenBank/DDBJ databases">
        <title>Description and complete genome sequence of a novel strain predominating in hypersaline microbial mats and representing a new family of the Bacteriodetes phylum.</title>
        <authorList>
            <person name="Spring S."/>
            <person name="Bunk B."/>
            <person name="Sproer C."/>
            <person name="Klenk H.-P."/>
        </authorList>
    </citation>
    <scope>NUCLEOTIDE SEQUENCE [LARGE SCALE GENOMIC DNA]</scope>
    <source>
        <strain evidence="1 2">L21-Spi-D4</strain>
    </source>
</reference>
<dbReference type="Proteomes" id="UP000064893">
    <property type="component" value="Chromosome"/>
</dbReference>
<dbReference type="STRING" id="1307839.L21SP5_03738"/>
<dbReference type="AlphaFoldDB" id="A0A0S2I507"/>
<gene>
    <name evidence="1" type="ORF">L21SP5_03738</name>
</gene>
<proteinExistence type="predicted"/>
<dbReference type="EMBL" id="CP013118">
    <property type="protein sequence ID" value="ALO17335.1"/>
    <property type="molecule type" value="Genomic_DNA"/>
</dbReference>